<feature type="domain" description="NAD(P)-binding" evidence="1">
    <location>
        <begin position="6"/>
        <end position="112"/>
    </location>
</feature>
<dbReference type="Gene3D" id="3.40.50.720">
    <property type="entry name" value="NAD(P)-binding Rossmann-like Domain"/>
    <property type="match status" value="1"/>
</dbReference>
<name>Q01PI4_SOLUE</name>
<dbReference type="eggNOG" id="COG0702">
    <property type="taxonomic scope" value="Bacteria"/>
</dbReference>
<evidence type="ECO:0000259" key="1">
    <source>
        <dbReference type="Pfam" id="PF13460"/>
    </source>
</evidence>
<dbReference type="InParanoid" id="Q01PI4"/>
<dbReference type="Pfam" id="PF11066">
    <property type="entry name" value="DUF2867"/>
    <property type="match status" value="1"/>
</dbReference>
<dbReference type="CDD" id="cd05245">
    <property type="entry name" value="SDR_a2"/>
    <property type="match status" value="1"/>
</dbReference>
<accession>Q01PI4</accession>
<dbReference type="FunCoup" id="Q01PI4">
    <property type="interactions" value="130"/>
</dbReference>
<dbReference type="Pfam" id="PF13460">
    <property type="entry name" value="NAD_binding_10"/>
    <property type="match status" value="1"/>
</dbReference>
<dbReference type="InterPro" id="IPR051604">
    <property type="entry name" value="Ergot_Alk_Oxidoreductase"/>
</dbReference>
<reference evidence="2" key="1">
    <citation type="submission" date="2006-10" db="EMBL/GenBank/DDBJ databases">
        <title>Complete sequence of Solibacter usitatus Ellin6076.</title>
        <authorList>
            <consortium name="US DOE Joint Genome Institute"/>
            <person name="Copeland A."/>
            <person name="Lucas S."/>
            <person name="Lapidus A."/>
            <person name="Barry K."/>
            <person name="Detter J.C."/>
            <person name="Glavina del Rio T."/>
            <person name="Hammon N."/>
            <person name="Israni S."/>
            <person name="Dalin E."/>
            <person name="Tice H."/>
            <person name="Pitluck S."/>
            <person name="Thompson L.S."/>
            <person name="Brettin T."/>
            <person name="Bruce D."/>
            <person name="Han C."/>
            <person name="Tapia R."/>
            <person name="Gilna P."/>
            <person name="Schmutz J."/>
            <person name="Larimer F."/>
            <person name="Land M."/>
            <person name="Hauser L."/>
            <person name="Kyrpides N."/>
            <person name="Mikhailova N."/>
            <person name="Janssen P.H."/>
            <person name="Kuske C.R."/>
            <person name="Richardson P."/>
        </authorList>
    </citation>
    <scope>NUCLEOTIDE SEQUENCE</scope>
    <source>
        <strain evidence="2">Ellin6076</strain>
    </source>
</reference>
<dbReference type="PANTHER" id="PTHR43162">
    <property type="match status" value="1"/>
</dbReference>
<dbReference type="SUPFAM" id="SSF51735">
    <property type="entry name" value="NAD(P)-binding Rossmann-fold domains"/>
    <property type="match status" value="1"/>
</dbReference>
<dbReference type="HOGENOM" id="CLU_007383_6_11_0"/>
<dbReference type="SUPFAM" id="SSF55961">
    <property type="entry name" value="Bet v1-like"/>
    <property type="match status" value="1"/>
</dbReference>
<dbReference type="STRING" id="234267.Acid_7528"/>
<dbReference type="InterPro" id="IPR036291">
    <property type="entry name" value="NAD(P)-bd_dom_sf"/>
</dbReference>
<proteinExistence type="predicted"/>
<organism evidence="2">
    <name type="scientific">Solibacter usitatus (strain Ellin6076)</name>
    <dbReference type="NCBI Taxonomy" id="234267"/>
    <lineage>
        <taxon>Bacteria</taxon>
        <taxon>Pseudomonadati</taxon>
        <taxon>Acidobacteriota</taxon>
        <taxon>Terriglobia</taxon>
        <taxon>Bryobacterales</taxon>
        <taxon>Solibacteraceae</taxon>
        <taxon>Candidatus Solibacter</taxon>
    </lineage>
</organism>
<dbReference type="KEGG" id="sus:Acid_7528"/>
<dbReference type="AlphaFoldDB" id="Q01PI4"/>
<evidence type="ECO:0000313" key="2">
    <source>
        <dbReference type="EMBL" id="ABJ88436.1"/>
    </source>
</evidence>
<protein>
    <submittedName>
        <fullName evidence="2">NAD-dependent epimerase/dehydratase</fullName>
    </submittedName>
</protein>
<sequence>MHLLTGATGYVGGRLLRRLEQSGMAVRCLCRNPEALRRRVGPGTEWVQGDLLQPASLAAAFTGVDTAFYLVHAMHSGGSFEAEEAQAAANFAGAARAACVRRIVYLGGLSHGGGLSPHMRSRARTGEILRASGIPVIEFQASIVLGSGSASFEMMRALVERLPVMITPRWVNTAAQPIAIEDVIEYLMAAMRLPLEGNLTIEIGGRDMSSYVGIMREFARQRGLRRWILRVPFLSLSLSSRWLTFITPVYASIGRFLIESVRTPSVVQDSRAMDLFPIRPMGITQAIERALANEDRPAAETRWSDARVVPAPEPGRDLLTNEQTIRVPVTADQAFTPIRRIGGRTGWYFGNILWRIRGAIDLMAGGVGMRRGRPDPETPWPGSTLDFWRVEIYEPGRRLRLFAEMRLPGRAWLEFRAEPDGSSTVLRQIAQFEPGGLAGLLYWYLLSPIHEVMFRGMLRRIAATSVRRWTK</sequence>
<dbReference type="InterPro" id="IPR016040">
    <property type="entry name" value="NAD(P)-bd_dom"/>
</dbReference>
<dbReference type="InterPro" id="IPR021295">
    <property type="entry name" value="DUF2867"/>
</dbReference>
<gene>
    <name evidence="2" type="ordered locus">Acid_7528</name>
</gene>
<dbReference type="PANTHER" id="PTHR43162:SF1">
    <property type="entry name" value="PRESTALK A DIFFERENTIATION PROTEIN A"/>
    <property type="match status" value="1"/>
</dbReference>
<dbReference type="OrthoDB" id="9774199at2"/>
<dbReference type="EMBL" id="CP000473">
    <property type="protein sequence ID" value="ABJ88436.1"/>
    <property type="molecule type" value="Genomic_DNA"/>
</dbReference>